<dbReference type="PANTHER" id="PTHR41368:SF1">
    <property type="entry name" value="PROTEIN YGHO"/>
    <property type="match status" value="1"/>
</dbReference>
<name>A0A1Y5RQX2_9RHOB</name>
<dbReference type="Gene3D" id="3.40.630.30">
    <property type="match status" value="1"/>
</dbReference>
<dbReference type="InterPro" id="IPR039968">
    <property type="entry name" value="BcerS-like"/>
</dbReference>
<proteinExistence type="predicted"/>
<dbReference type="AlphaFoldDB" id="A0A1Y5RQX2"/>
<dbReference type="EMBL" id="FWFT01000001">
    <property type="protein sequence ID" value="SLN23175.1"/>
    <property type="molecule type" value="Genomic_DNA"/>
</dbReference>
<dbReference type="SUPFAM" id="SSF55729">
    <property type="entry name" value="Acyl-CoA N-acyltransferases (Nat)"/>
    <property type="match status" value="1"/>
</dbReference>
<dbReference type="Proteomes" id="UP000193623">
    <property type="component" value="Unassembled WGS sequence"/>
</dbReference>
<dbReference type="OrthoDB" id="9806005at2"/>
<keyword evidence="2" id="KW-1185">Reference proteome</keyword>
<reference evidence="1 2" key="1">
    <citation type="submission" date="2017-03" db="EMBL/GenBank/DDBJ databases">
        <authorList>
            <person name="Afonso C.L."/>
            <person name="Miller P.J."/>
            <person name="Scott M.A."/>
            <person name="Spackman E."/>
            <person name="Goraichik I."/>
            <person name="Dimitrov K.M."/>
            <person name="Suarez D.L."/>
            <person name="Swayne D.E."/>
        </authorList>
    </citation>
    <scope>NUCLEOTIDE SEQUENCE [LARGE SCALE GENOMIC DNA]</scope>
    <source>
        <strain evidence="1 2">CECT 8397</strain>
    </source>
</reference>
<dbReference type="InterPro" id="IPR016181">
    <property type="entry name" value="Acyl_CoA_acyltransferase"/>
</dbReference>
<dbReference type="RefSeq" id="WP_085863367.1">
    <property type="nucleotide sequence ID" value="NZ_FWFT01000001.1"/>
</dbReference>
<evidence type="ECO:0000313" key="1">
    <source>
        <dbReference type="EMBL" id="SLN23175.1"/>
    </source>
</evidence>
<accession>A0A1Y5RQX2</accession>
<evidence type="ECO:0000313" key="2">
    <source>
        <dbReference type="Proteomes" id="UP000193623"/>
    </source>
</evidence>
<dbReference type="PANTHER" id="PTHR41368">
    <property type="entry name" value="PROTEIN YGHO"/>
    <property type="match status" value="1"/>
</dbReference>
<protein>
    <recommendedName>
        <fullName evidence="3">N-acetyltransferase domain-containing protein</fullName>
    </recommendedName>
</protein>
<organism evidence="1 2">
    <name type="scientific">Pseudooctadecabacter jejudonensis</name>
    <dbReference type="NCBI Taxonomy" id="1391910"/>
    <lineage>
        <taxon>Bacteria</taxon>
        <taxon>Pseudomonadati</taxon>
        <taxon>Pseudomonadota</taxon>
        <taxon>Alphaproteobacteria</taxon>
        <taxon>Rhodobacterales</taxon>
        <taxon>Paracoccaceae</taxon>
        <taxon>Pseudooctadecabacter</taxon>
    </lineage>
</organism>
<sequence>MTVEIRVGDFDAFFAAPFEAYGADSPYVSPLKGDLRRLLGDGNPLISGAGDGALTYFTAHRGARVLGRITAHVHGASNRLHEVSRGYFGYFDCVDDHAVAAALLRAAEAWCRARGLREIAGNFNLTAMQQIGVVTDGFDHAPYLDQVWSPPHIARLLEANGYIATFPMATMEVRGVQEAPSVRLSDKNRAISEDPEFAFAPITRRTLAQRLEEARLILNASFADNPMFVPVSAEEFHFQAKDMKWVMDKRISAVLHHKGAPAGCVICVPDMNPFLRRIRSRLGLSTPWHFLRHRRSNTRAVLIFAGVMPHLQGRGVNPVILDHVLTRAKAAGYTSVGNTWVADVNPMSLAQAEKAGSTRMHRLHLFAKSLA</sequence>
<evidence type="ECO:0008006" key="3">
    <source>
        <dbReference type="Google" id="ProtNLM"/>
    </source>
</evidence>
<gene>
    <name evidence="1" type="ORF">PSJ8397_00972</name>
</gene>